<name>A0ABQ0A2A7_9GAMM</name>
<sequence>MSDSNPVSCGNRLSIDQAEALYEKFEAAVLGGGDVVLDASEVQYSDTAGYQLIISLKKTLATTGNTIKWHAVSDNIREITGYLGLKQAIDLPD</sequence>
<dbReference type="InterPro" id="IPR052746">
    <property type="entry name" value="MlaB_ABC_Transporter"/>
</dbReference>
<evidence type="ECO:0000313" key="2">
    <source>
        <dbReference type="EMBL" id="GAA6146533.1"/>
    </source>
</evidence>
<keyword evidence="3" id="KW-1185">Reference proteome</keyword>
<protein>
    <recommendedName>
        <fullName evidence="1">STAS domain-containing protein</fullName>
    </recommendedName>
</protein>
<dbReference type="Proteomes" id="UP001481413">
    <property type="component" value="Unassembled WGS sequence"/>
</dbReference>
<proteinExistence type="predicted"/>
<dbReference type="Gene3D" id="3.30.750.24">
    <property type="entry name" value="STAS domain"/>
    <property type="match status" value="1"/>
</dbReference>
<dbReference type="PROSITE" id="PS50801">
    <property type="entry name" value="STAS"/>
    <property type="match status" value="1"/>
</dbReference>
<feature type="domain" description="STAS" evidence="1">
    <location>
        <begin position="13"/>
        <end position="93"/>
    </location>
</feature>
<dbReference type="InterPro" id="IPR002645">
    <property type="entry name" value="STAS_dom"/>
</dbReference>
<reference evidence="2 3" key="1">
    <citation type="submission" date="2024-04" db="EMBL/GenBank/DDBJ databases">
        <title>Draft genome sequence of Thalassolituus maritimus NBRC 116585.</title>
        <authorList>
            <person name="Miyakawa T."/>
            <person name="Kusuya Y."/>
            <person name="Miura T."/>
        </authorList>
    </citation>
    <scope>NUCLEOTIDE SEQUENCE [LARGE SCALE GENOMIC DNA]</scope>
    <source>
        <strain evidence="2 3">5NW40-0001</strain>
    </source>
</reference>
<dbReference type="InterPro" id="IPR036513">
    <property type="entry name" value="STAS_dom_sf"/>
</dbReference>
<evidence type="ECO:0000259" key="1">
    <source>
        <dbReference type="PROSITE" id="PS50801"/>
    </source>
</evidence>
<dbReference type="PANTHER" id="PTHR35849:SF2">
    <property type="entry name" value="BLR2341 PROTEIN"/>
    <property type="match status" value="1"/>
</dbReference>
<dbReference type="PANTHER" id="PTHR35849">
    <property type="entry name" value="BLR2341 PROTEIN"/>
    <property type="match status" value="1"/>
</dbReference>
<organism evidence="2 3">
    <name type="scientific">Thalassolituus maritimus</name>
    <dbReference type="NCBI Taxonomy" id="484498"/>
    <lineage>
        <taxon>Bacteria</taxon>
        <taxon>Pseudomonadati</taxon>
        <taxon>Pseudomonadota</taxon>
        <taxon>Gammaproteobacteria</taxon>
        <taxon>Oceanospirillales</taxon>
        <taxon>Oceanospirillaceae</taxon>
        <taxon>Thalassolituus</taxon>
    </lineage>
</organism>
<evidence type="ECO:0000313" key="3">
    <source>
        <dbReference type="Proteomes" id="UP001481413"/>
    </source>
</evidence>
<dbReference type="Pfam" id="PF13466">
    <property type="entry name" value="STAS_2"/>
    <property type="match status" value="1"/>
</dbReference>
<dbReference type="EMBL" id="BAABWH010000008">
    <property type="protein sequence ID" value="GAA6146533.1"/>
    <property type="molecule type" value="Genomic_DNA"/>
</dbReference>
<accession>A0ABQ0A2A7</accession>
<dbReference type="InterPro" id="IPR058548">
    <property type="entry name" value="MlaB-like_STAS"/>
</dbReference>
<dbReference type="SUPFAM" id="SSF52091">
    <property type="entry name" value="SpoIIaa-like"/>
    <property type="match status" value="1"/>
</dbReference>
<dbReference type="CDD" id="cd07043">
    <property type="entry name" value="STAS_anti-anti-sigma_factors"/>
    <property type="match status" value="1"/>
</dbReference>
<comment type="caution">
    <text evidence="2">The sequence shown here is derived from an EMBL/GenBank/DDBJ whole genome shotgun (WGS) entry which is preliminary data.</text>
</comment>
<gene>
    <name evidence="2" type="ORF">NBRC116585_26510</name>
</gene>
<dbReference type="RefSeq" id="WP_353295754.1">
    <property type="nucleotide sequence ID" value="NZ_BAABWH010000008.1"/>
</dbReference>